<protein>
    <submittedName>
        <fullName evidence="8">Carrier superfamily protein</fullName>
    </submittedName>
</protein>
<dbReference type="Pfam" id="PF00153">
    <property type="entry name" value="Mito_carr"/>
    <property type="match status" value="1"/>
</dbReference>
<evidence type="ECO:0000313" key="8">
    <source>
        <dbReference type="EMBL" id="VBB18893.1"/>
    </source>
</evidence>
<keyword evidence="5" id="KW-0677">Repeat</keyword>
<evidence type="ECO:0000256" key="7">
    <source>
        <dbReference type="ARBA" id="ARBA00023136"/>
    </source>
</evidence>
<sequence>MTTKIYPVADDRARYMASMASGLLTAGFFHPIDSLRIRNFLDPAHKSSLKSLANGLTFNMITTGCRNVITFPVREQIREEVKKNVDSPVYSEMIASTLTGCVMATIGTPVNMIKVRVQNTQGVPEPVHVTVRGVYEHSGLRGFYQGGHATLLRDVSWNIVYFPIYDFLSEKFCSSSFYAKDNTSSKTGGKMLGSILSSMVATTVAYPFDGLRLFRQRVNNKVPYNFWEGLKKSFEFSKANAKSYGYAMVRVPLATCTAHIGYLYFCDLFKRSN</sequence>
<evidence type="ECO:0000256" key="1">
    <source>
        <dbReference type="ARBA" id="ARBA00004141"/>
    </source>
</evidence>
<reference evidence="8 9" key="1">
    <citation type="submission" date="2018-10" db="EMBL/GenBank/DDBJ databases">
        <authorList>
            <consortium name="IHU Genomes"/>
        </authorList>
    </citation>
    <scope>NUCLEOTIDE SEQUENCE [LARGE SCALE GENOMIC DNA]</scope>
    <source>
        <strain evidence="8 9">A1</strain>
    </source>
</reference>
<dbReference type="GO" id="GO:0016020">
    <property type="term" value="C:membrane"/>
    <property type="evidence" value="ECO:0007669"/>
    <property type="project" value="UniProtKB-SubCell"/>
</dbReference>
<dbReference type="SUPFAM" id="SSF103506">
    <property type="entry name" value="Mitochondrial carrier"/>
    <property type="match status" value="1"/>
</dbReference>
<comment type="similarity">
    <text evidence="2">Belongs to the mitochondrial carrier (TC 2.A.29) family.</text>
</comment>
<proteinExistence type="inferred from homology"/>
<evidence type="ECO:0000256" key="5">
    <source>
        <dbReference type="ARBA" id="ARBA00022737"/>
    </source>
</evidence>
<dbReference type="InterPro" id="IPR050567">
    <property type="entry name" value="Mitochondrial_Carrier"/>
</dbReference>
<name>A0A5K0UBD0_9VIRU</name>
<keyword evidence="4" id="KW-0812">Transmembrane</keyword>
<evidence type="ECO:0000256" key="6">
    <source>
        <dbReference type="ARBA" id="ARBA00022989"/>
    </source>
</evidence>
<accession>A0A5K0UBD0</accession>
<dbReference type="EMBL" id="UPSH01000001">
    <property type="protein sequence ID" value="VBB18893.1"/>
    <property type="molecule type" value="Genomic_DNA"/>
</dbReference>
<dbReference type="Proteomes" id="UP000594342">
    <property type="component" value="Unassembled WGS sequence"/>
</dbReference>
<keyword evidence="7" id="KW-0472">Membrane</keyword>
<dbReference type="GO" id="GO:0022857">
    <property type="term" value="F:transmembrane transporter activity"/>
    <property type="evidence" value="ECO:0007669"/>
    <property type="project" value="TreeGrafter"/>
</dbReference>
<comment type="subcellular location">
    <subcellularLocation>
        <location evidence="1">Membrane</location>
        <topology evidence="1">Multi-pass membrane protein</topology>
    </subcellularLocation>
</comment>
<evidence type="ECO:0000313" key="9">
    <source>
        <dbReference type="Proteomes" id="UP000594342"/>
    </source>
</evidence>
<gene>
    <name evidence="8" type="ORF">YASMINEVIRUS_1425</name>
</gene>
<evidence type="ECO:0000256" key="3">
    <source>
        <dbReference type="ARBA" id="ARBA00022448"/>
    </source>
</evidence>
<organism evidence="8 9">
    <name type="scientific">Yasminevirus sp. GU-2018</name>
    <dbReference type="NCBI Taxonomy" id="2420051"/>
    <lineage>
        <taxon>Viruses</taxon>
        <taxon>Varidnaviria</taxon>
        <taxon>Bamfordvirae</taxon>
        <taxon>Nucleocytoviricota</taxon>
        <taxon>Megaviricetes</taxon>
        <taxon>Imitervirales</taxon>
        <taxon>Mimiviridae</taxon>
        <taxon>Klosneuvirinae</taxon>
        <taxon>Yasminevirus</taxon>
        <taxon>Yasminevirus saudimassiliense</taxon>
    </lineage>
</organism>
<keyword evidence="3" id="KW-0813">Transport</keyword>
<comment type="caution">
    <text evidence="8">The sequence shown here is derived from an EMBL/GenBank/DDBJ whole genome shotgun (WGS) entry which is preliminary data.</text>
</comment>
<keyword evidence="6" id="KW-1133">Transmembrane helix</keyword>
<dbReference type="PROSITE" id="PS50920">
    <property type="entry name" value="SOLCAR"/>
    <property type="match status" value="1"/>
</dbReference>
<dbReference type="InterPro" id="IPR018108">
    <property type="entry name" value="MCP_transmembrane"/>
</dbReference>
<dbReference type="InterPro" id="IPR023395">
    <property type="entry name" value="MCP_dom_sf"/>
</dbReference>
<evidence type="ECO:0000256" key="4">
    <source>
        <dbReference type="ARBA" id="ARBA00022692"/>
    </source>
</evidence>
<keyword evidence="9" id="KW-1185">Reference proteome</keyword>
<dbReference type="PANTHER" id="PTHR45624">
    <property type="entry name" value="MITOCHONDRIAL BASIC AMINO ACIDS TRANSPORTER-RELATED"/>
    <property type="match status" value="1"/>
</dbReference>
<dbReference type="Gene3D" id="1.50.40.10">
    <property type="entry name" value="Mitochondrial carrier domain"/>
    <property type="match status" value="1"/>
</dbReference>
<evidence type="ECO:0000256" key="2">
    <source>
        <dbReference type="ARBA" id="ARBA00006375"/>
    </source>
</evidence>